<evidence type="ECO:0000256" key="1">
    <source>
        <dbReference type="ARBA" id="ARBA00006010"/>
    </source>
</evidence>
<dbReference type="Proteomes" id="UP001187192">
    <property type="component" value="Unassembled WGS sequence"/>
</dbReference>
<gene>
    <name evidence="4" type="ORF">TIFTF001_052037</name>
</gene>
<protein>
    <recommendedName>
        <fullName evidence="6">Stigma-specific STIG1-like protein 1</fullName>
    </recommendedName>
</protein>
<sequence>MLMVSAIADLSATPYQEEPFLTNDHDMNAATTSSSEPEREQSTTFLRGTSRFLASRGRPTAVMTCDKYPRMCRTKGSAGPDCCKKKCVDTLTDTLNCGKCGKKCKFSEICCKGKCVNPRSDRRNCGGCNNRCKKGSSCVLGMC</sequence>
<evidence type="ECO:0000256" key="3">
    <source>
        <dbReference type="SAM" id="MobiDB-lite"/>
    </source>
</evidence>
<dbReference type="AlphaFoldDB" id="A0AA88ED79"/>
<keyword evidence="2" id="KW-0732">Signal</keyword>
<accession>A0AA88ED79</accession>
<dbReference type="InterPro" id="IPR006969">
    <property type="entry name" value="Stig-like"/>
</dbReference>
<evidence type="ECO:0000256" key="2">
    <source>
        <dbReference type="ARBA" id="ARBA00022729"/>
    </source>
</evidence>
<keyword evidence="5" id="KW-1185">Reference proteome</keyword>
<feature type="non-terminal residue" evidence="4">
    <location>
        <position position="143"/>
    </location>
</feature>
<comment type="similarity">
    <text evidence="1">Belongs to the STIG1 family.</text>
</comment>
<evidence type="ECO:0000313" key="4">
    <source>
        <dbReference type="EMBL" id="GMN72612.1"/>
    </source>
</evidence>
<feature type="region of interest" description="Disordered" evidence="3">
    <location>
        <begin position="20"/>
        <end position="48"/>
    </location>
</feature>
<proteinExistence type="inferred from homology"/>
<evidence type="ECO:0000313" key="5">
    <source>
        <dbReference type="Proteomes" id="UP001187192"/>
    </source>
</evidence>
<reference evidence="4" key="1">
    <citation type="submission" date="2023-07" db="EMBL/GenBank/DDBJ databases">
        <title>draft genome sequence of fig (Ficus carica).</title>
        <authorList>
            <person name="Takahashi T."/>
            <person name="Nishimura K."/>
        </authorList>
    </citation>
    <scope>NUCLEOTIDE SEQUENCE</scope>
</reference>
<name>A0AA88ED79_FICCA</name>
<evidence type="ECO:0008006" key="6">
    <source>
        <dbReference type="Google" id="ProtNLM"/>
    </source>
</evidence>
<comment type="caution">
    <text evidence="4">The sequence shown here is derived from an EMBL/GenBank/DDBJ whole genome shotgun (WGS) entry which is preliminary data.</text>
</comment>
<organism evidence="4 5">
    <name type="scientific">Ficus carica</name>
    <name type="common">Common fig</name>
    <dbReference type="NCBI Taxonomy" id="3494"/>
    <lineage>
        <taxon>Eukaryota</taxon>
        <taxon>Viridiplantae</taxon>
        <taxon>Streptophyta</taxon>
        <taxon>Embryophyta</taxon>
        <taxon>Tracheophyta</taxon>
        <taxon>Spermatophyta</taxon>
        <taxon>Magnoliopsida</taxon>
        <taxon>eudicotyledons</taxon>
        <taxon>Gunneridae</taxon>
        <taxon>Pentapetalae</taxon>
        <taxon>rosids</taxon>
        <taxon>fabids</taxon>
        <taxon>Rosales</taxon>
        <taxon>Moraceae</taxon>
        <taxon>Ficeae</taxon>
        <taxon>Ficus</taxon>
    </lineage>
</organism>
<dbReference type="PANTHER" id="PTHR33227">
    <property type="entry name" value="STIGMA-SPECIFIC STIG1-LIKE PROTEIN 3"/>
    <property type="match status" value="1"/>
</dbReference>
<dbReference type="PANTHER" id="PTHR33227:SF21">
    <property type="entry name" value="F12F1.21 PROTEIN"/>
    <property type="match status" value="1"/>
</dbReference>
<dbReference type="Pfam" id="PF04885">
    <property type="entry name" value="Stig1"/>
    <property type="match status" value="1"/>
</dbReference>
<dbReference type="EMBL" id="BTGU01010402">
    <property type="protein sequence ID" value="GMN72612.1"/>
    <property type="molecule type" value="Genomic_DNA"/>
</dbReference>